<accession>A0ABS9CGE0</accession>
<evidence type="ECO:0000256" key="5">
    <source>
        <dbReference type="ARBA" id="ARBA00022597"/>
    </source>
</evidence>
<keyword evidence="14" id="KW-0449">Lipoprotein</keyword>
<proteinExistence type="inferred from homology"/>
<evidence type="ECO:0000256" key="15">
    <source>
        <dbReference type="SAM" id="MobiDB-lite"/>
    </source>
</evidence>
<keyword evidence="4" id="KW-1134">Transmembrane beta strand</keyword>
<evidence type="ECO:0000256" key="11">
    <source>
        <dbReference type="ARBA" id="ARBA00023136"/>
    </source>
</evidence>
<feature type="domain" description="Polysaccharide export protein N-terminal" evidence="17">
    <location>
        <begin position="140"/>
        <end position="213"/>
    </location>
</feature>
<keyword evidence="13" id="KW-0998">Cell outer membrane</keyword>
<comment type="caution">
    <text evidence="20">The sequence shown here is derived from an EMBL/GenBank/DDBJ whole genome shotgun (WGS) entry which is preliminary data.</text>
</comment>
<feature type="domain" description="SLBB" evidence="19">
    <location>
        <begin position="221"/>
        <end position="297"/>
    </location>
</feature>
<evidence type="ECO:0000256" key="4">
    <source>
        <dbReference type="ARBA" id="ARBA00022452"/>
    </source>
</evidence>
<evidence type="ECO:0000313" key="20">
    <source>
        <dbReference type="EMBL" id="MCF2564129.1"/>
    </source>
</evidence>
<evidence type="ECO:0000256" key="14">
    <source>
        <dbReference type="ARBA" id="ARBA00023288"/>
    </source>
</evidence>
<keyword evidence="7" id="KW-0732">Signal</keyword>
<feature type="domain" description="Soluble ligand binding" evidence="18">
    <location>
        <begin position="478"/>
        <end position="524"/>
    </location>
</feature>
<keyword evidence="11 16" id="KW-0472">Membrane</keyword>
<comment type="subcellular location">
    <subcellularLocation>
        <location evidence="1">Cell outer membrane</location>
        <topology evidence="1">Multi-pass membrane protein</topology>
    </subcellularLocation>
</comment>
<dbReference type="PANTHER" id="PTHR33619">
    <property type="entry name" value="POLYSACCHARIDE EXPORT PROTEIN GFCE-RELATED"/>
    <property type="match status" value="1"/>
</dbReference>
<evidence type="ECO:0000259" key="18">
    <source>
        <dbReference type="Pfam" id="PF10531"/>
    </source>
</evidence>
<evidence type="ECO:0000256" key="13">
    <source>
        <dbReference type="ARBA" id="ARBA00023237"/>
    </source>
</evidence>
<dbReference type="Proteomes" id="UP001200470">
    <property type="component" value="Unassembled WGS sequence"/>
</dbReference>
<evidence type="ECO:0000256" key="8">
    <source>
        <dbReference type="ARBA" id="ARBA00023047"/>
    </source>
</evidence>
<feature type="compositionally biased region" description="Polar residues" evidence="15">
    <location>
        <begin position="71"/>
        <end position="81"/>
    </location>
</feature>
<keyword evidence="10" id="KW-0626">Porin</keyword>
<dbReference type="Gene3D" id="3.10.560.10">
    <property type="entry name" value="Outer membrane lipoprotein wza domain like"/>
    <property type="match status" value="6"/>
</dbReference>
<evidence type="ECO:0000256" key="12">
    <source>
        <dbReference type="ARBA" id="ARBA00023139"/>
    </source>
</evidence>
<keyword evidence="12" id="KW-0564">Palmitate</keyword>
<feature type="region of interest" description="Disordered" evidence="15">
    <location>
        <begin position="52"/>
        <end position="81"/>
    </location>
</feature>
<feature type="transmembrane region" description="Helical" evidence="16">
    <location>
        <begin position="771"/>
        <end position="794"/>
    </location>
</feature>
<evidence type="ECO:0000256" key="10">
    <source>
        <dbReference type="ARBA" id="ARBA00023114"/>
    </source>
</evidence>
<feature type="domain" description="Soluble ligand binding" evidence="18">
    <location>
        <begin position="304"/>
        <end position="353"/>
    </location>
</feature>
<keyword evidence="5" id="KW-0762">Sugar transport</keyword>
<reference evidence="20 21" key="1">
    <citation type="submission" date="2020-12" db="EMBL/GenBank/DDBJ databases">
        <title>Whole genome sequences of gut porcine anaerobes.</title>
        <authorList>
            <person name="Kubasova T."/>
            <person name="Jahodarova E."/>
            <person name="Rychlik I."/>
        </authorList>
    </citation>
    <scope>NUCLEOTIDE SEQUENCE [LARGE SCALE GENOMIC DNA]</scope>
    <source>
        <strain evidence="20 21">An925</strain>
    </source>
</reference>
<comment type="similarity">
    <text evidence="2">Belongs to the BexD/CtrA/VexA family.</text>
</comment>
<keyword evidence="21" id="KW-1185">Reference proteome</keyword>
<protein>
    <submittedName>
        <fullName evidence="20">SLBB domain-containing protein</fullName>
    </submittedName>
</protein>
<evidence type="ECO:0000256" key="1">
    <source>
        <dbReference type="ARBA" id="ARBA00004571"/>
    </source>
</evidence>
<keyword evidence="16" id="KW-1133">Transmembrane helix</keyword>
<gene>
    <name evidence="20" type="ORF">I6E12_08390</name>
</gene>
<evidence type="ECO:0000256" key="6">
    <source>
        <dbReference type="ARBA" id="ARBA00022692"/>
    </source>
</evidence>
<evidence type="ECO:0000256" key="9">
    <source>
        <dbReference type="ARBA" id="ARBA00023065"/>
    </source>
</evidence>
<dbReference type="Gene3D" id="3.30.1950.10">
    <property type="entry name" value="wza like domain"/>
    <property type="match status" value="1"/>
</dbReference>
<keyword evidence="6 16" id="KW-0812">Transmembrane</keyword>
<evidence type="ECO:0000256" key="16">
    <source>
        <dbReference type="SAM" id="Phobius"/>
    </source>
</evidence>
<evidence type="ECO:0000313" key="21">
    <source>
        <dbReference type="Proteomes" id="UP001200470"/>
    </source>
</evidence>
<evidence type="ECO:0000256" key="3">
    <source>
        <dbReference type="ARBA" id="ARBA00022448"/>
    </source>
</evidence>
<keyword evidence="8" id="KW-0625">Polysaccharide transport</keyword>
<sequence length="796" mass="86908">MTDTQVMQIVAREAKAGTSQSQIVTKLMQRGVKIDQIRRVRNQYDKQIRSHNMSAAADAAVGDASNRMRHSASQQQELENGKVNTASENANDASEDHQLAEQEVMATQGHSAETNGKKVFGRDIFNQRALSFEPNMNIATPQTYVLGPGDQVVIDVYGASQNTHQLTISPEGTVTVPGYGPIYVSGMTVAAANGKIRSTLGSRYASSKVKLSVGQTRTIMINVMGEVRTPGTYTLSAFSTVFHALYRAGGINDIGTLRNVKVYRNGKLITVVDIYEYILNGRLAGNVRLQDGDVVQVGPYDCLVGVTGNVKRPMFYEMRKNESVATLLKYAGGFTGDAYKKAVRLVRQTGERYSVFNVDEFDMSSFKVDDGDAVTVDGMLNRYENMVEVKGAIFRPGQYRLGGEVTSVRGLIERAEGVTEDAFTAHAVLHRMKADRSLEVVSVDVQGILAGTVPDIPLKNEDVLFIPTQAELRSERTYTITGEVMSPGTYEYADNTSVEDLIMQAGGLTDAASTAKVDVSRRIRDPKATTTTREIAQTFSFALKDGFVVDGNKGFVLQPYDVVHVRRSPGYVTPQNVTIKGEVNFPGVQTMNMKNMRLSDVLAMAGGVTENAYMRGARLVRVKTQEEKERTKDVLTALKRNMSERDSVAMENLDLENTYVVGIELDKAMADKGGEYDIILREGDVITVPEYNATVKVSGDVMFPNTVSFVGDKGYKWYVNKAGGFGLRAKKHKTFVVYTNGTVAQVGHGAKIEPGCEIVVPSKRKREGLNFAQMLSAGTSLASLAAVVASIVSITK</sequence>
<feature type="domain" description="Soluble ligand binding" evidence="18">
    <location>
        <begin position="577"/>
        <end position="625"/>
    </location>
</feature>
<evidence type="ECO:0000259" key="19">
    <source>
        <dbReference type="Pfam" id="PF22461"/>
    </source>
</evidence>
<dbReference type="Pfam" id="PF10531">
    <property type="entry name" value="SLBB"/>
    <property type="match status" value="3"/>
</dbReference>
<dbReference type="Pfam" id="PF22461">
    <property type="entry name" value="SLBB_2"/>
    <property type="match status" value="1"/>
</dbReference>
<organism evidence="20 21">
    <name type="scientific">Xylanibacter brevis</name>
    <dbReference type="NCBI Taxonomy" id="83231"/>
    <lineage>
        <taxon>Bacteria</taxon>
        <taxon>Pseudomonadati</taxon>
        <taxon>Bacteroidota</taxon>
        <taxon>Bacteroidia</taxon>
        <taxon>Bacteroidales</taxon>
        <taxon>Prevotellaceae</taxon>
        <taxon>Xylanibacter</taxon>
    </lineage>
</organism>
<dbReference type="InterPro" id="IPR019554">
    <property type="entry name" value="Soluble_ligand-bd"/>
</dbReference>
<dbReference type="PANTHER" id="PTHR33619:SF3">
    <property type="entry name" value="POLYSACCHARIDE EXPORT PROTEIN GFCE-RELATED"/>
    <property type="match status" value="1"/>
</dbReference>
<dbReference type="EMBL" id="JADYTN010000017">
    <property type="protein sequence ID" value="MCF2564129.1"/>
    <property type="molecule type" value="Genomic_DNA"/>
</dbReference>
<feature type="compositionally biased region" description="Low complexity" evidence="15">
    <location>
        <begin position="55"/>
        <end position="64"/>
    </location>
</feature>
<keyword evidence="3" id="KW-0813">Transport</keyword>
<keyword evidence="9" id="KW-0406">Ion transport</keyword>
<dbReference type="InterPro" id="IPR049712">
    <property type="entry name" value="Poly_export"/>
</dbReference>
<dbReference type="SUPFAM" id="SSF142984">
    <property type="entry name" value="Nqo1 middle domain-like"/>
    <property type="match status" value="1"/>
</dbReference>
<evidence type="ECO:0000256" key="7">
    <source>
        <dbReference type="ARBA" id="ARBA00022729"/>
    </source>
</evidence>
<dbReference type="InterPro" id="IPR003715">
    <property type="entry name" value="Poly_export_N"/>
</dbReference>
<dbReference type="InterPro" id="IPR054765">
    <property type="entry name" value="SLBB_dom"/>
</dbReference>
<evidence type="ECO:0000259" key="17">
    <source>
        <dbReference type="Pfam" id="PF02563"/>
    </source>
</evidence>
<dbReference type="Pfam" id="PF02563">
    <property type="entry name" value="Poly_export"/>
    <property type="match status" value="1"/>
</dbReference>
<evidence type="ECO:0000256" key="2">
    <source>
        <dbReference type="ARBA" id="ARBA00009450"/>
    </source>
</evidence>
<name>A0ABS9CGE0_9BACT</name>